<dbReference type="PANTHER" id="PTHR42742:SF3">
    <property type="entry name" value="FRUCTOKINASE"/>
    <property type="match status" value="1"/>
</dbReference>
<evidence type="ECO:0000256" key="1">
    <source>
        <dbReference type="ARBA" id="ARBA00022723"/>
    </source>
</evidence>
<protein>
    <submittedName>
        <fullName evidence="6">Mannose-6-phosphate isomerase</fullName>
    </submittedName>
</protein>
<dbReference type="SUPFAM" id="SSF51182">
    <property type="entry name" value="RmlC-like cupins"/>
    <property type="match status" value="1"/>
</dbReference>
<accession>A0A084ELX7</accession>
<evidence type="ECO:0000313" key="6">
    <source>
        <dbReference type="EMBL" id="KEZ18969.1"/>
    </source>
</evidence>
<feature type="active site" evidence="4">
    <location>
        <position position="190"/>
    </location>
</feature>
<dbReference type="Gene3D" id="2.60.120.10">
    <property type="entry name" value="Jelly Rolls"/>
    <property type="match status" value="2"/>
</dbReference>
<feature type="domain" description="Phosphomannose isomerase type I catalytic" evidence="5">
    <location>
        <begin position="3"/>
        <end position="127"/>
    </location>
</feature>
<proteinExistence type="predicted"/>
<dbReference type="InterPro" id="IPR011051">
    <property type="entry name" value="RmlC_Cupin_sf"/>
</dbReference>
<dbReference type="GO" id="GO:0004476">
    <property type="term" value="F:mannose-6-phosphate isomerase activity"/>
    <property type="evidence" value="ECO:0007669"/>
    <property type="project" value="InterPro"/>
</dbReference>
<dbReference type="PANTHER" id="PTHR42742">
    <property type="entry name" value="TRANSCRIPTIONAL REPRESSOR MPRA"/>
    <property type="match status" value="1"/>
</dbReference>
<dbReference type="CDD" id="cd07010">
    <property type="entry name" value="cupin_PMI_type_I_N_bac"/>
    <property type="match status" value="1"/>
</dbReference>
<gene>
    <name evidence="6" type="primary">pmi</name>
    <name evidence="6" type="ORF">MCAPa_4570</name>
</gene>
<dbReference type="AlphaFoldDB" id="A0A084ELX7"/>
<keyword evidence="2 3" id="KW-0862">Zinc</keyword>
<reference evidence="6 7" key="1">
    <citation type="submission" date="2014-02" db="EMBL/GenBank/DDBJ databases">
        <title>Genome sequence of Mycoplasma capricolum subsp. capricolum strain 14232.</title>
        <authorList>
            <person name="Sirand-Pugnet P."/>
            <person name="Breton M."/>
            <person name="Dordet-Frisoni E."/>
            <person name="Baranowski E."/>
            <person name="Barre A."/>
            <person name="Couture C."/>
            <person name="Dupuy V."/>
            <person name="Gaurivaud P."/>
            <person name="Jacob D."/>
            <person name="Lemaitre C."/>
            <person name="Manso-Silvan L."/>
            <person name="Nikolski M."/>
            <person name="Nouvel L.-X."/>
            <person name="Poumarat F."/>
            <person name="Tardy F."/>
            <person name="Thebault P."/>
            <person name="Theil S."/>
            <person name="Citti C."/>
            <person name="Thiaucourt F."/>
            <person name="Blanchard A."/>
        </authorList>
    </citation>
    <scope>NUCLEOTIDE SEQUENCE [LARGE SCALE GENOMIC DNA]</scope>
    <source>
        <strain evidence="6 7">14232</strain>
    </source>
</reference>
<evidence type="ECO:0000259" key="5">
    <source>
        <dbReference type="Pfam" id="PF20511"/>
    </source>
</evidence>
<dbReference type="InterPro" id="IPR014628">
    <property type="entry name" value="Man6P_isomerase_Firm_short"/>
</dbReference>
<keyword evidence="6" id="KW-0413">Isomerase</keyword>
<comment type="cofactor">
    <cofactor evidence="3">
        <name>Zn(2+)</name>
        <dbReference type="ChEBI" id="CHEBI:29105"/>
    </cofactor>
    <text evidence="3">Binds 1 zinc ion per subunit.</text>
</comment>
<keyword evidence="1 3" id="KW-0479">Metal-binding</keyword>
<dbReference type="GO" id="GO:0008270">
    <property type="term" value="F:zinc ion binding"/>
    <property type="evidence" value="ECO:0007669"/>
    <property type="project" value="InterPro"/>
</dbReference>
<evidence type="ECO:0000256" key="2">
    <source>
        <dbReference type="ARBA" id="ARBA00022833"/>
    </source>
</evidence>
<name>A0A084ELX7_MYCCA</name>
<comment type="caution">
    <text evidence="6">The sequence shown here is derived from an EMBL/GenBank/DDBJ whole genome shotgun (WGS) entry which is preliminary data.</text>
</comment>
<dbReference type="EMBL" id="JFDO01000017">
    <property type="protein sequence ID" value="KEZ18969.1"/>
    <property type="molecule type" value="Genomic_DNA"/>
</dbReference>
<sequence length="309" mass="35839">MKILKLKPYFLKKVWGGNRLKDFGFDIKDNQNIGEAWVISAHENGMSYVISDDQYNNLSLKELFENHKELFNNYKGCYPLLVKIITASDYLSVQVHPDDNYALTHHNQLGKPESWYVIDANKDSELIYGHTARNKKELIDLVNQNKWDQLLKKVKVKPNDFLYVAPGKVHAISPNLVIYELQRSSDITYRFYDYNRIDKTTNEPRQLDISNSIECTTIPDTNELIICNANNKVFSSKYFSLYVLECTNLKEFEVDEKCDWLQLTVISGSGYINEIFFKQAESAITINGVEKLIVKGKIKIIISWIKNNE</sequence>
<feature type="binding site" evidence="3">
    <location>
        <position position="96"/>
    </location>
    <ligand>
        <name>Zn(2+)</name>
        <dbReference type="ChEBI" id="CHEBI:29105"/>
    </ligand>
</feature>
<feature type="binding site" evidence="3">
    <location>
        <position position="170"/>
    </location>
    <ligand>
        <name>Zn(2+)</name>
        <dbReference type="ChEBI" id="CHEBI:29105"/>
    </ligand>
</feature>
<dbReference type="InterPro" id="IPR014710">
    <property type="entry name" value="RmlC-like_jellyroll"/>
</dbReference>
<dbReference type="PIRSF" id="PIRSF036894">
    <property type="entry name" value="PMI_Firm_short"/>
    <property type="match status" value="1"/>
</dbReference>
<dbReference type="Proteomes" id="UP000028533">
    <property type="component" value="Unassembled WGS sequence"/>
</dbReference>
<organism evidence="6 7">
    <name type="scientific">Mycoplasma capricolum subsp. capricolum 14232</name>
    <dbReference type="NCBI Taxonomy" id="1188238"/>
    <lineage>
        <taxon>Bacteria</taxon>
        <taxon>Bacillati</taxon>
        <taxon>Mycoplasmatota</taxon>
        <taxon>Mollicutes</taxon>
        <taxon>Mycoplasmataceae</taxon>
        <taxon>Mycoplasma</taxon>
    </lineage>
</organism>
<dbReference type="RefSeq" id="WP_036431861.1">
    <property type="nucleotide sequence ID" value="NZ_JFDO01000017.1"/>
</dbReference>
<dbReference type="InterPro" id="IPR051804">
    <property type="entry name" value="Carb_Metab_Reg_Kinase/Isom"/>
</dbReference>
<feature type="binding site" evidence="3">
    <location>
        <position position="113"/>
    </location>
    <ligand>
        <name>Zn(2+)</name>
        <dbReference type="ChEBI" id="CHEBI:29105"/>
    </ligand>
</feature>
<dbReference type="GO" id="GO:0005975">
    <property type="term" value="P:carbohydrate metabolic process"/>
    <property type="evidence" value="ECO:0007669"/>
    <property type="project" value="InterPro"/>
</dbReference>
<evidence type="ECO:0000313" key="7">
    <source>
        <dbReference type="Proteomes" id="UP000028533"/>
    </source>
</evidence>
<evidence type="ECO:0000256" key="3">
    <source>
        <dbReference type="PIRSR" id="PIRSR036894-1"/>
    </source>
</evidence>
<dbReference type="InterPro" id="IPR046457">
    <property type="entry name" value="PMI_typeI_cat"/>
</dbReference>
<evidence type="ECO:0000256" key="4">
    <source>
        <dbReference type="PIRSR" id="PIRSR036894-2"/>
    </source>
</evidence>
<dbReference type="Pfam" id="PF20511">
    <property type="entry name" value="PMI_typeI_cat"/>
    <property type="match status" value="1"/>
</dbReference>